<organism evidence="3 4">
    <name type="scientific">Paspalum notatum var. saurae</name>
    <dbReference type="NCBI Taxonomy" id="547442"/>
    <lineage>
        <taxon>Eukaryota</taxon>
        <taxon>Viridiplantae</taxon>
        <taxon>Streptophyta</taxon>
        <taxon>Embryophyta</taxon>
        <taxon>Tracheophyta</taxon>
        <taxon>Spermatophyta</taxon>
        <taxon>Magnoliopsida</taxon>
        <taxon>Liliopsida</taxon>
        <taxon>Poales</taxon>
        <taxon>Poaceae</taxon>
        <taxon>PACMAD clade</taxon>
        <taxon>Panicoideae</taxon>
        <taxon>Andropogonodae</taxon>
        <taxon>Paspaleae</taxon>
        <taxon>Paspalinae</taxon>
        <taxon>Paspalum</taxon>
    </lineage>
</organism>
<dbReference type="EMBL" id="CP144746">
    <property type="protein sequence ID" value="WVZ56440.1"/>
    <property type="molecule type" value="Genomic_DNA"/>
</dbReference>
<dbReference type="AlphaFoldDB" id="A0AAQ3PUG1"/>
<sequence length="332" mass="37877">MIKAAPSVSQANVLRPDVLDPPGLLYDLTSASHAYSNTNASQPSTNFVEQKLYTDDELELFLIEWINNPSCNTPIREMPVYLYDLDQLRSGGNEQYFLMVLQTFRENKIKRKFENHSWSYSTLAYGKFTEQVTYQYKKDGKLIKDVRIIEFTKRGGPKDKALVKIVFNDRRKGDLHRKQKDVLPKQVLQMQKSQLQGPAKESQDKCESCSKLKEMYDSLLQQKEQELDDVKKKLKEMYVSLLQQKEQELDDVKKKWQEAQAQVAKLGLSVNDIQEIIRAGVQALKQVGASLHPRQHDEEHDDAGGLTYRQDGGENGPGLRSAVGCGICCQDS</sequence>
<keyword evidence="1" id="KW-0175">Coiled coil</keyword>
<keyword evidence="4" id="KW-1185">Reference proteome</keyword>
<feature type="region of interest" description="Disordered" evidence="2">
    <location>
        <begin position="291"/>
        <end position="315"/>
    </location>
</feature>
<reference evidence="3 4" key="1">
    <citation type="submission" date="2024-02" db="EMBL/GenBank/DDBJ databases">
        <title>High-quality chromosome-scale genome assembly of Pensacola bahiagrass (Paspalum notatum Flugge var. saurae).</title>
        <authorList>
            <person name="Vega J.M."/>
            <person name="Podio M."/>
            <person name="Orjuela J."/>
            <person name="Siena L.A."/>
            <person name="Pessino S.C."/>
            <person name="Combes M.C."/>
            <person name="Mariac C."/>
            <person name="Albertini E."/>
            <person name="Pupilli F."/>
            <person name="Ortiz J.P.A."/>
            <person name="Leblanc O."/>
        </authorList>
    </citation>
    <scope>NUCLEOTIDE SEQUENCE [LARGE SCALE GENOMIC DNA]</scope>
    <source>
        <strain evidence="3">R1</strain>
        <tissue evidence="3">Leaf</tissue>
    </source>
</reference>
<evidence type="ECO:0000256" key="1">
    <source>
        <dbReference type="SAM" id="Coils"/>
    </source>
</evidence>
<accession>A0AAQ3PUG1</accession>
<dbReference type="Proteomes" id="UP001341281">
    <property type="component" value="Chromosome 02"/>
</dbReference>
<dbReference type="EMBL" id="CP144746">
    <property type="protein sequence ID" value="WVZ56441.1"/>
    <property type="molecule type" value="Genomic_DNA"/>
</dbReference>
<evidence type="ECO:0000256" key="2">
    <source>
        <dbReference type="SAM" id="MobiDB-lite"/>
    </source>
</evidence>
<name>A0AAQ3PUG1_PASNO</name>
<feature type="coiled-coil region" evidence="1">
    <location>
        <begin position="209"/>
        <end position="262"/>
    </location>
</feature>
<protein>
    <submittedName>
        <fullName evidence="3">Uncharacterized protein</fullName>
    </submittedName>
</protein>
<evidence type="ECO:0000313" key="3">
    <source>
        <dbReference type="EMBL" id="WVZ56441.1"/>
    </source>
</evidence>
<gene>
    <name evidence="3" type="ORF">U9M48_006970</name>
</gene>
<proteinExistence type="predicted"/>
<evidence type="ECO:0000313" key="4">
    <source>
        <dbReference type="Proteomes" id="UP001341281"/>
    </source>
</evidence>